<reference evidence="2 3" key="1">
    <citation type="journal article" name="Sci. Rep.">
        <title>Genome-scale phylogenetic analyses confirm Olpidium as the closest living zoosporic fungus to the non-flagellated, terrestrial fungi.</title>
        <authorList>
            <person name="Chang Y."/>
            <person name="Rochon D."/>
            <person name="Sekimoto S."/>
            <person name="Wang Y."/>
            <person name="Chovatia M."/>
            <person name="Sandor L."/>
            <person name="Salamov A."/>
            <person name="Grigoriev I.V."/>
            <person name="Stajich J.E."/>
            <person name="Spatafora J.W."/>
        </authorList>
    </citation>
    <scope>NUCLEOTIDE SEQUENCE [LARGE SCALE GENOMIC DNA]</scope>
    <source>
        <strain evidence="2">S191</strain>
    </source>
</reference>
<dbReference type="Proteomes" id="UP000673691">
    <property type="component" value="Unassembled WGS sequence"/>
</dbReference>
<comment type="caution">
    <text evidence="2">The sequence shown here is derived from an EMBL/GenBank/DDBJ whole genome shotgun (WGS) entry which is preliminary data.</text>
</comment>
<evidence type="ECO:0000313" key="2">
    <source>
        <dbReference type="EMBL" id="KAG5461308.1"/>
    </source>
</evidence>
<evidence type="ECO:0000256" key="1">
    <source>
        <dbReference type="SAM" id="MobiDB-lite"/>
    </source>
</evidence>
<proteinExistence type="predicted"/>
<gene>
    <name evidence="2" type="ORF">BJ554DRAFT_6516</name>
</gene>
<feature type="compositionally biased region" description="Acidic residues" evidence="1">
    <location>
        <begin position="37"/>
        <end position="65"/>
    </location>
</feature>
<name>A0A8H7ZXE2_9FUNG</name>
<feature type="region of interest" description="Disordered" evidence="1">
    <location>
        <begin position="1"/>
        <end position="65"/>
    </location>
</feature>
<accession>A0A8H7ZXE2</accession>
<dbReference type="EMBL" id="JAEFCI010003848">
    <property type="protein sequence ID" value="KAG5461308.1"/>
    <property type="molecule type" value="Genomic_DNA"/>
</dbReference>
<feature type="non-terminal residue" evidence="2">
    <location>
        <position position="80"/>
    </location>
</feature>
<protein>
    <submittedName>
        <fullName evidence="2">Uncharacterized protein</fullName>
    </submittedName>
</protein>
<sequence length="80" mass="8988">MAPPTKRARHLQRARNAKKTRNGGLITCNSPSFPTVEMEEEELEEEEEEEDEEHIFSADEEYTGDVEVDAHSSALELGAV</sequence>
<evidence type="ECO:0000313" key="3">
    <source>
        <dbReference type="Proteomes" id="UP000673691"/>
    </source>
</evidence>
<feature type="compositionally biased region" description="Basic residues" evidence="1">
    <location>
        <begin position="1"/>
        <end position="21"/>
    </location>
</feature>
<dbReference type="AlphaFoldDB" id="A0A8H7ZXE2"/>
<organism evidence="2 3">
    <name type="scientific">Olpidium bornovanus</name>
    <dbReference type="NCBI Taxonomy" id="278681"/>
    <lineage>
        <taxon>Eukaryota</taxon>
        <taxon>Fungi</taxon>
        <taxon>Fungi incertae sedis</taxon>
        <taxon>Olpidiomycota</taxon>
        <taxon>Olpidiomycotina</taxon>
        <taxon>Olpidiomycetes</taxon>
        <taxon>Olpidiales</taxon>
        <taxon>Olpidiaceae</taxon>
        <taxon>Olpidium</taxon>
    </lineage>
</organism>
<keyword evidence="3" id="KW-1185">Reference proteome</keyword>